<feature type="compositionally biased region" description="Low complexity" evidence="7">
    <location>
        <begin position="230"/>
        <end position="241"/>
    </location>
</feature>
<evidence type="ECO:0000256" key="5">
    <source>
        <dbReference type="ARBA" id="ARBA00023242"/>
    </source>
</evidence>
<dbReference type="Gene3D" id="4.10.280.10">
    <property type="entry name" value="Helix-loop-helix DNA-binding domain"/>
    <property type="match status" value="1"/>
</dbReference>
<feature type="domain" description="BHLH" evidence="8">
    <location>
        <begin position="278"/>
        <end position="329"/>
    </location>
</feature>
<protein>
    <recommendedName>
        <fullName evidence="8">BHLH domain-containing protein</fullName>
    </recommendedName>
</protein>
<dbReference type="PROSITE" id="PS50888">
    <property type="entry name" value="BHLH"/>
    <property type="match status" value="1"/>
</dbReference>
<evidence type="ECO:0000256" key="4">
    <source>
        <dbReference type="ARBA" id="ARBA00023163"/>
    </source>
</evidence>
<organism evidence="9 10">
    <name type="scientific">Lichtheimia corymbifera JMRC:FSU:9682</name>
    <dbReference type="NCBI Taxonomy" id="1263082"/>
    <lineage>
        <taxon>Eukaryota</taxon>
        <taxon>Fungi</taxon>
        <taxon>Fungi incertae sedis</taxon>
        <taxon>Mucoromycota</taxon>
        <taxon>Mucoromycotina</taxon>
        <taxon>Mucoromycetes</taxon>
        <taxon>Mucorales</taxon>
        <taxon>Lichtheimiaceae</taxon>
        <taxon>Lichtheimia</taxon>
    </lineage>
</organism>
<name>A0A068S4J0_9FUNG</name>
<accession>A0A068S4J0</accession>
<feature type="compositionally biased region" description="Acidic residues" evidence="7">
    <location>
        <begin position="254"/>
        <end position="271"/>
    </location>
</feature>
<dbReference type="InterPro" id="IPR052207">
    <property type="entry name" value="Max-like/E-box_TFs"/>
</dbReference>
<keyword evidence="2" id="KW-0805">Transcription regulation</keyword>
<dbReference type="GO" id="GO:0005634">
    <property type="term" value="C:nucleus"/>
    <property type="evidence" value="ECO:0007669"/>
    <property type="project" value="UniProtKB-SubCell"/>
</dbReference>
<dbReference type="OrthoDB" id="5778525at2759"/>
<sequence length="369" mass="41261">MSQIILATNSPTTHGKSLYPMHAMVRSTTHRSDDKVAAAAAYRAEQQQQQQQAFHAYPGYGGYGAVPTAAPLQYPPPVPIPYPMTTARFPYYSEPPMSPHQHHHHRATPTVAPSSPDSVPASSSAASSTNKDISQTTSPTSVGGPLSTPHILPSQQPLAYRQHDQPQAALVTPLSPRFSNATTERVKETIARANSVPMEFYHTEFLEYSKETYEKKKQNACKRNKRKRSSAAGGTSESSTTLEKKQKLDHISEEESTTGNDDDSVVEDEDGQLNTVEMRRQIHIQSEQKRRAQIRDGFDELRKHLPGCNNKKMSKAALLTRTVQQLHHLKSTQSELLEEVERLMQENENLKKFQHGILQRQAMEKMCAI</sequence>
<keyword evidence="6" id="KW-0175">Coiled coil</keyword>
<feature type="compositionally biased region" description="Polar residues" evidence="7">
    <location>
        <begin position="130"/>
        <end position="141"/>
    </location>
</feature>
<dbReference type="SMART" id="SM00353">
    <property type="entry name" value="HLH"/>
    <property type="match status" value="1"/>
</dbReference>
<evidence type="ECO:0000256" key="6">
    <source>
        <dbReference type="SAM" id="Coils"/>
    </source>
</evidence>
<dbReference type="CDD" id="cd11405">
    <property type="entry name" value="bHLHzip_MLXIP_like"/>
    <property type="match status" value="1"/>
</dbReference>
<keyword evidence="10" id="KW-1185">Reference proteome</keyword>
<feature type="region of interest" description="Disordered" evidence="7">
    <location>
        <begin position="93"/>
        <end position="183"/>
    </location>
</feature>
<gene>
    <name evidence="9" type="ORF">LCOR_08255.1</name>
</gene>
<dbReference type="AlphaFoldDB" id="A0A068S4J0"/>
<evidence type="ECO:0000256" key="7">
    <source>
        <dbReference type="SAM" id="MobiDB-lite"/>
    </source>
</evidence>
<dbReference type="InterPro" id="IPR036638">
    <property type="entry name" value="HLH_DNA-bd_sf"/>
</dbReference>
<dbReference type="Pfam" id="PF00010">
    <property type="entry name" value="HLH"/>
    <property type="match status" value="1"/>
</dbReference>
<feature type="coiled-coil region" evidence="6">
    <location>
        <begin position="326"/>
        <end position="353"/>
    </location>
</feature>
<dbReference type="VEuPathDB" id="FungiDB:LCOR_08255.1"/>
<keyword evidence="4" id="KW-0804">Transcription</keyword>
<dbReference type="PANTHER" id="PTHR15741">
    <property type="entry name" value="BASIC HELIX-LOOP-HELIX ZIP TRANSCRIPTION FACTOR"/>
    <property type="match status" value="1"/>
</dbReference>
<dbReference type="PANTHER" id="PTHR15741:SF27">
    <property type="entry name" value="TRANSCRIPTION FACTOR AP-4"/>
    <property type="match status" value="1"/>
</dbReference>
<feature type="compositionally biased region" description="Basic residues" evidence="7">
    <location>
        <begin position="218"/>
        <end position="229"/>
    </location>
</feature>
<evidence type="ECO:0000256" key="3">
    <source>
        <dbReference type="ARBA" id="ARBA00023125"/>
    </source>
</evidence>
<dbReference type="GO" id="GO:0000978">
    <property type="term" value="F:RNA polymerase II cis-regulatory region sequence-specific DNA binding"/>
    <property type="evidence" value="ECO:0007669"/>
    <property type="project" value="TreeGrafter"/>
</dbReference>
<keyword evidence="5" id="KW-0539">Nucleus</keyword>
<feature type="compositionally biased region" description="Basic and acidic residues" evidence="7">
    <location>
        <begin position="242"/>
        <end position="253"/>
    </location>
</feature>
<dbReference type="SUPFAM" id="SSF47459">
    <property type="entry name" value="HLH, helix-loop-helix DNA-binding domain"/>
    <property type="match status" value="1"/>
</dbReference>
<dbReference type="GO" id="GO:0000981">
    <property type="term" value="F:DNA-binding transcription factor activity, RNA polymerase II-specific"/>
    <property type="evidence" value="ECO:0007669"/>
    <property type="project" value="TreeGrafter"/>
</dbReference>
<dbReference type="GO" id="GO:0046983">
    <property type="term" value="F:protein dimerization activity"/>
    <property type="evidence" value="ECO:0007669"/>
    <property type="project" value="InterPro"/>
</dbReference>
<keyword evidence="3" id="KW-0238">DNA-binding</keyword>
<evidence type="ECO:0000256" key="2">
    <source>
        <dbReference type="ARBA" id="ARBA00023015"/>
    </source>
</evidence>
<comment type="subcellular location">
    <subcellularLocation>
        <location evidence="1">Nucleus</location>
    </subcellularLocation>
</comment>
<dbReference type="STRING" id="1263082.A0A068S4J0"/>
<feature type="region of interest" description="Disordered" evidence="7">
    <location>
        <begin position="218"/>
        <end position="276"/>
    </location>
</feature>
<evidence type="ECO:0000313" key="10">
    <source>
        <dbReference type="Proteomes" id="UP000027586"/>
    </source>
</evidence>
<dbReference type="EMBL" id="CBTN010000045">
    <property type="protein sequence ID" value="CDH57298.1"/>
    <property type="molecule type" value="Genomic_DNA"/>
</dbReference>
<proteinExistence type="predicted"/>
<evidence type="ECO:0000256" key="1">
    <source>
        <dbReference type="ARBA" id="ARBA00004123"/>
    </source>
</evidence>
<dbReference type="InterPro" id="IPR011598">
    <property type="entry name" value="bHLH_dom"/>
</dbReference>
<dbReference type="Proteomes" id="UP000027586">
    <property type="component" value="Unassembled WGS sequence"/>
</dbReference>
<evidence type="ECO:0000313" key="9">
    <source>
        <dbReference type="EMBL" id="CDH57298.1"/>
    </source>
</evidence>
<feature type="compositionally biased region" description="Low complexity" evidence="7">
    <location>
        <begin position="108"/>
        <end position="129"/>
    </location>
</feature>
<evidence type="ECO:0000259" key="8">
    <source>
        <dbReference type="PROSITE" id="PS50888"/>
    </source>
</evidence>
<comment type="caution">
    <text evidence="9">The sequence shown here is derived from an EMBL/GenBank/DDBJ whole genome shotgun (WGS) entry which is preliminary data.</text>
</comment>
<reference evidence="9" key="1">
    <citation type="submission" date="2013-08" db="EMBL/GenBank/DDBJ databases">
        <title>Gene expansion shapes genome architecture in the human pathogen Lichtheimia corymbifera: an evolutionary genomics analysis in the ancient terrestrial Mucorales (Mucoromycotina).</title>
        <authorList>
            <person name="Schwartze V.U."/>
            <person name="Winter S."/>
            <person name="Shelest E."/>
            <person name="Marcet-Houben M."/>
            <person name="Horn F."/>
            <person name="Wehner S."/>
            <person name="Hoffmann K."/>
            <person name="Riege K."/>
            <person name="Sammeth M."/>
            <person name="Nowrousian M."/>
            <person name="Valiante V."/>
            <person name="Linde J."/>
            <person name="Jacobsen I.D."/>
            <person name="Marz M."/>
            <person name="Brakhage A.A."/>
            <person name="Gabaldon T."/>
            <person name="Bocker S."/>
            <person name="Voigt K."/>
        </authorList>
    </citation>
    <scope>NUCLEOTIDE SEQUENCE [LARGE SCALE GENOMIC DNA]</scope>
    <source>
        <strain evidence="9">FSU 9682</strain>
    </source>
</reference>